<keyword evidence="6 11" id="KW-0472">Membrane</keyword>
<evidence type="ECO:0000256" key="1">
    <source>
        <dbReference type="ARBA" id="ARBA00004651"/>
    </source>
</evidence>
<evidence type="ECO:0000256" key="5">
    <source>
        <dbReference type="ARBA" id="ARBA00022989"/>
    </source>
</evidence>
<evidence type="ECO:0000256" key="8">
    <source>
        <dbReference type="ARBA" id="ARBA00029447"/>
    </source>
</evidence>
<proteinExistence type="inferred from homology"/>
<dbReference type="SUPFAM" id="SSF103190">
    <property type="entry name" value="Sensory domain-like"/>
    <property type="match status" value="1"/>
</dbReference>
<dbReference type="SMART" id="SM00283">
    <property type="entry name" value="MA"/>
    <property type="match status" value="1"/>
</dbReference>
<organism evidence="14 15">
    <name type="scientific">Caloranaerobacter azorensis H53214</name>
    <dbReference type="NCBI Taxonomy" id="1156417"/>
    <lineage>
        <taxon>Bacteria</taxon>
        <taxon>Bacillati</taxon>
        <taxon>Bacillota</taxon>
        <taxon>Tissierellia</taxon>
        <taxon>Tissierellales</taxon>
        <taxon>Thermohalobacteraceae</taxon>
        <taxon>Caloranaerobacter</taxon>
    </lineage>
</organism>
<keyword evidence="10" id="KW-0175">Coiled coil</keyword>
<evidence type="ECO:0008006" key="16">
    <source>
        <dbReference type="Google" id="ProtNLM"/>
    </source>
</evidence>
<dbReference type="CDD" id="cd12912">
    <property type="entry name" value="PDC2_MCP_like"/>
    <property type="match status" value="1"/>
</dbReference>
<comment type="subcellular location">
    <subcellularLocation>
        <location evidence="1">Cell membrane</location>
        <topology evidence="1">Multi-pass membrane protein</topology>
    </subcellularLocation>
</comment>
<dbReference type="PROSITE" id="PS50111">
    <property type="entry name" value="CHEMOTAXIS_TRANSDUC_2"/>
    <property type="match status" value="1"/>
</dbReference>
<dbReference type="AlphaFoldDB" id="A0A096BI94"/>
<sequence>MKTGNIFSSVRSKLLSIFMAVIIIPLSLLGYFTYRKSFKILESNFRIVTQQNVNEVNKYLNENLTRMEKLVSILADNVSFKNIDMMYEENLNNEKLVLELLKNIKGNDYEVLHTYFGTENGDMYICPEGKLPDNYEFKSRLWYKKALVNKGKIVWTSYKDAITGEVVITVSKAVVNNGKAVGVVGIDVDLKALSKKLSGITVGKRGYVFITDKNGTLIAYPDLKLIGNSEMIPKLEFWSTAKKDNRGFLRYVFKGKNKFLSFTTNEKTGWKLMASMEENELIEDTDIISHFVLYGILIGIILAVIVSLIVSGRIAKKLNKIKVAIEKASTGDLTSKVKLNAKDEFGQIANSFNNMIDNISNLIKEVQKASSTVHEASESLAATTQQATIASEEIAKTIEEVAKSTIEQAKDTEKGSFNANELANAIDIVLNTTEEMNNISKEASELSNNGLEHVKVLIEKTRENSEAAIRVNEIVQKVDKSSEEIGAITDTISQIAEQTNLLALNAAIEAARAGEQGRGFAVVAEEIRALAEQSSKEAEEIKALIEGIQNQSKIAVDAMADAKVIVEKQNLAVLETEKIFNKILISIRALVDKVSEIEEHNYDMVKKKNTILDIMSNISAVAQQTSAATQQVSASTEEQSASMETISSHTQELEVLADKLHEIINEFKVN</sequence>
<gene>
    <name evidence="14" type="ORF">Y919_05955</name>
</gene>
<dbReference type="InterPro" id="IPR003660">
    <property type="entry name" value="HAMP_dom"/>
</dbReference>
<evidence type="ECO:0000259" key="12">
    <source>
        <dbReference type="PROSITE" id="PS50111"/>
    </source>
</evidence>
<feature type="coiled-coil region" evidence="10">
    <location>
        <begin position="524"/>
        <end position="551"/>
    </location>
</feature>
<accession>A0A096BI94</accession>
<evidence type="ECO:0000313" key="14">
    <source>
        <dbReference type="EMBL" id="KGG80483.1"/>
    </source>
</evidence>
<keyword evidence="2" id="KW-1003">Cell membrane</keyword>
<dbReference type="PANTHER" id="PTHR32089">
    <property type="entry name" value="METHYL-ACCEPTING CHEMOTAXIS PROTEIN MCPB"/>
    <property type="match status" value="1"/>
</dbReference>
<dbReference type="STRING" id="1156417.Y919_05955"/>
<dbReference type="Proteomes" id="UP000029622">
    <property type="component" value="Unassembled WGS sequence"/>
</dbReference>
<feature type="transmembrane region" description="Helical" evidence="11">
    <location>
        <begin position="12"/>
        <end position="34"/>
    </location>
</feature>
<dbReference type="SMART" id="SM00304">
    <property type="entry name" value="HAMP"/>
    <property type="match status" value="1"/>
</dbReference>
<feature type="domain" description="Methyl-accepting transducer" evidence="12">
    <location>
        <begin position="383"/>
        <end position="640"/>
    </location>
</feature>
<evidence type="ECO:0000256" key="6">
    <source>
        <dbReference type="ARBA" id="ARBA00023136"/>
    </source>
</evidence>
<feature type="transmembrane region" description="Helical" evidence="11">
    <location>
        <begin position="291"/>
        <end position="310"/>
    </location>
</feature>
<dbReference type="Gene3D" id="3.30.450.20">
    <property type="entry name" value="PAS domain"/>
    <property type="match status" value="2"/>
</dbReference>
<evidence type="ECO:0000256" key="10">
    <source>
        <dbReference type="SAM" id="Coils"/>
    </source>
</evidence>
<dbReference type="RefSeq" id="WP_035163256.1">
    <property type="nucleotide sequence ID" value="NZ_AZTB01000024.1"/>
</dbReference>
<dbReference type="PANTHER" id="PTHR32089:SF114">
    <property type="entry name" value="METHYL-ACCEPTING CHEMOTAXIS PROTEIN MCPB"/>
    <property type="match status" value="1"/>
</dbReference>
<dbReference type="InterPro" id="IPR029151">
    <property type="entry name" value="Sensor-like_sf"/>
</dbReference>
<keyword evidence="7 9" id="KW-0807">Transducer</keyword>
<keyword evidence="3" id="KW-0145">Chemotaxis</keyword>
<dbReference type="PROSITE" id="PS50885">
    <property type="entry name" value="HAMP"/>
    <property type="match status" value="1"/>
</dbReference>
<dbReference type="GO" id="GO:0005886">
    <property type="term" value="C:plasma membrane"/>
    <property type="evidence" value="ECO:0007669"/>
    <property type="project" value="UniProtKB-SubCell"/>
</dbReference>
<dbReference type="Gene3D" id="1.10.8.500">
    <property type="entry name" value="HAMP domain in histidine kinase"/>
    <property type="match status" value="1"/>
</dbReference>
<dbReference type="GO" id="GO:0006935">
    <property type="term" value="P:chemotaxis"/>
    <property type="evidence" value="ECO:0007669"/>
    <property type="project" value="UniProtKB-KW"/>
</dbReference>
<protein>
    <recommendedName>
        <fullName evidence="16">Chemotaxis protein</fullName>
    </recommendedName>
</protein>
<evidence type="ECO:0000256" key="11">
    <source>
        <dbReference type="SAM" id="Phobius"/>
    </source>
</evidence>
<evidence type="ECO:0000313" key="15">
    <source>
        <dbReference type="Proteomes" id="UP000029622"/>
    </source>
</evidence>
<dbReference type="SUPFAM" id="SSF58104">
    <property type="entry name" value="Methyl-accepting chemotaxis protein (MCP) signaling domain"/>
    <property type="match status" value="1"/>
</dbReference>
<evidence type="ECO:0000256" key="7">
    <source>
        <dbReference type="ARBA" id="ARBA00023224"/>
    </source>
</evidence>
<keyword evidence="5 11" id="KW-1133">Transmembrane helix</keyword>
<dbReference type="CDD" id="cd06225">
    <property type="entry name" value="HAMP"/>
    <property type="match status" value="1"/>
</dbReference>
<dbReference type="Pfam" id="PF02743">
    <property type="entry name" value="dCache_1"/>
    <property type="match status" value="1"/>
</dbReference>
<evidence type="ECO:0000256" key="3">
    <source>
        <dbReference type="ARBA" id="ARBA00022500"/>
    </source>
</evidence>
<dbReference type="InterPro" id="IPR004089">
    <property type="entry name" value="MCPsignal_dom"/>
</dbReference>
<dbReference type="Gene3D" id="1.10.287.950">
    <property type="entry name" value="Methyl-accepting chemotaxis protein"/>
    <property type="match status" value="1"/>
</dbReference>
<comment type="similarity">
    <text evidence="8">Belongs to the methyl-accepting chemotaxis (MCP) protein family.</text>
</comment>
<dbReference type="CDD" id="cd12913">
    <property type="entry name" value="PDC1_MCP_like"/>
    <property type="match status" value="1"/>
</dbReference>
<dbReference type="InterPro" id="IPR033479">
    <property type="entry name" value="dCache_1"/>
</dbReference>
<evidence type="ECO:0000256" key="4">
    <source>
        <dbReference type="ARBA" id="ARBA00022692"/>
    </source>
</evidence>
<dbReference type="Pfam" id="PF00015">
    <property type="entry name" value="MCPsignal"/>
    <property type="match status" value="1"/>
</dbReference>
<dbReference type="Pfam" id="PF00672">
    <property type="entry name" value="HAMP"/>
    <property type="match status" value="1"/>
</dbReference>
<reference evidence="14 15" key="1">
    <citation type="submission" date="2013-12" db="EMBL/GenBank/DDBJ databases">
        <title>Draft genome sequence of Caloranaerobacter sp. H53214.</title>
        <authorList>
            <person name="Jiang L.J."/>
            <person name="Shao Z.Z."/>
            <person name="Long M.N."/>
        </authorList>
    </citation>
    <scope>NUCLEOTIDE SEQUENCE [LARGE SCALE GENOMIC DNA]</scope>
    <source>
        <strain evidence="14 15">H53214</strain>
    </source>
</reference>
<keyword evidence="4 11" id="KW-0812">Transmembrane</keyword>
<dbReference type="EMBL" id="AZTB01000024">
    <property type="protein sequence ID" value="KGG80483.1"/>
    <property type="molecule type" value="Genomic_DNA"/>
</dbReference>
<dbReference type="GO" id="GO:0007165">
    <property type="term" value="P:signal transduction"/>
    <property type="evidence" value="ECO:0007669"/>
    <property type="project" value="UniProtKB-KW"/>
</dbReference>
<comment type="caution">
    <text evidence="14">The sequence shown here is derived from an EMBL/GenBank/DDBJ whole genome shotgun (WGS) entry which is preliminary data.</text>
</comment>
<feature type="domain" description="HAMP" evidence="13">
    <location>
        <begin position="312"/>
        <end position="364"/>
    </location>
</feature>
<evidence type="ECO:0000256" key="2">
    <source>
        <dbReference type="ARBA" id="ARBA00022475"/>
    </source>
</evidence>
<dbReference type="CDD" id="cd11386">
    <property type="entry name" value="MCP_signal"/>
    <property type="match status" value="1"/>
</dbReference>
<name>A0A096BI94_9FIRM</name>
<evidence type="ECO:0000259" key="13">
    <source>
        <dbReference type="PROSITE" id="PS50885"/>
    </source>
</evidence>
<evidence type="ECO:0000256" key="9">
    <source>
        <dbReference type="PROSITE-ProRule" id="PRU00284"/>
    </source>
</evidence>